<sequence length="150" mass="17056">MAIPTEWTIDHTCGHTETRDLTNRPADRRAGFAEWLRTQPCTACWETARSAERAKERAAEGKAVEEWANLHQMPVLHGTARMVPWATRCRHQLLSDAYTALVMEGDTTEAEWEAVEEAARSVDYAGWWLDQRKADPSDIPELLEAATYEN</sequence>
<accession>A0ABU2QTJ5</accession>
<organism evidence="1 2">
    <name type="scientific">Streptomyces evansiae</name>
    <dbReference type="NCBI Taxonomy" id="3075535"/>
    <lineage>
        <taxon>Bacteria</taxon>
        <taxon>Bacillati</taxon>
        <taxon>Actinomycetota</taxon>
        <taxon>Actinomycetes</taxon>
        <taxon>Kitasatosporales</taxon>
        <taxon>Streptomycetaceae</taxon>
        <taxon>Streptomyces</taxon>
    </lineage>
</organism>
<proteinExistence type="predicted"/>
<comment type="caution">
    <text evidence="1">The sequence shown here is derived from an EMBL/GenBank/DDBJ whole genome shotgun (WGS) entry which is preliminary data.</text>
</comment>
<dbReference type="Proteomes" id="UP001183610">
    <property type="component" value="Unassembled WGS sequence"/>
</dbReference>
<dbReference type="RefSeq" id="WP_010262960.1">
    <property type="nucleotide sequence ID" value="NZ_JAVRET010000002.1"/>
</dbReference>
<evidence type="ECO:0000313" key="2">
    <source>
        <dbReference type="Proteomes" id="UP001183610"/>
    </source>
</evidence>
<dbReference type="EMBL" id="JAVRET010000002">
    <property type="protein sequence ID" value="MDT0407756.1"/>
    <property type="molecule type" value="Genomic_DNA"/>
</dbReference>
<gene>
    <name evidence="1" type="ORF">RM698_01650</name>
</gene>
<reference evidence="2" key="1">
    <citation type="submission" date="2023-07" db="EMBL/GenBank/DDBJ databases">
        <title>30 novel species of actinomycetes from the DSMZ collection.</title>
        <authorList>
            <person name="Nouioui I."/>
        </authorList>
    </citation>
    <scope>NUCLEOTIDE SEQUENCE [LARGE SCALE GENOMIC DNA]</scope>
    <source>
        <strain evidence="2">DSM 41979</strain>
    </source>
</reference>
<evidence type="ECO:0000313" key="1">
    <source>
        <dbReference type="EMBL" id="MDT0407756.1"/>
    </source>
</evidence>
<name>A0ABU2QTJ5_9ACTN</name>
<protein>
    <submittedName>
        <fullName evidence="1">Uncharacterized protein</fullName>
    </submittedName>
</protein>
<keyword evidence="2" id="KW-1185">Reference proteome</keyword>